<evidence type="ECO:0000313" key="9">
    <source>
        <dbReference type="EMBL" id="KKU43821.1"/>
    </source>
</evidence>
<dbReference type="Pfam" id="PF09335">
    <property type="entry name" value="VTT_dom"/>
    <property type="match status" value="1"/>
</dbReference>
<evidence type="ECO:0000256" key="1">
    <source>
        <dbReference type="ARBA" id="ARBA00004651"/>
    </source>
</evidence>
<protein>
    <recommendedName>
        <fullName evidence="8">VTT domain-containing protein</fullName>
    </recommendedName>
</protein>
<evidence type="ECO:0000313" key="10">
    <source>
        <dbReference type="Proteomes" id="UP000034487"/>
    </source>
</evidence>
<evidence type="ECO:0000256" key="6">
    <source>
        <dbReference type="ARBA" id="ARBA00023136"/>
    </source>
</evidence>
<dbReference type="GO" id="GO:0005886">
    <property type="term" value="C:plasma membrane"/>
    <property type="evidence" value="ECO:0007669"/>
    <property type="project" value="UniProtKB-SubCell"/>
</dbReference>
<keyword evidence="3 7" id="KW-1003">Cell membrane</keyword>
<evidence type="ECO:0000259" key="8">
    <source>
        <dbReference type="Pfam" id="PF09335"/>
    </source>
</evidence>
<dbReference type="PANTHER" id="PTHR30353">
    <property type="entry name" value="INNER MEMBRANE PROTEIN DEDA-RELATED"/>
    <property type="match status" value="1"/>
</dbReference>
<organism evidence="9 10">
    <name type="scientific">Berkelbacteria bacterium GW2011_GWA2_46_7</name>
    <dbReference type="NCBI Taxonomy" id="1618335"/>
    <lineage>
        <taxon>Bacteria</taxon>
        <taxon>Candidatus Berkelbacteria</taxon>
    </lineage>
</organism>
<dbReference type="PATRIC" id="fig|1618335.3.peg.242"/>
<dbReference type="PANTHER" id="PTHR30353:SF0">
    <property type="entry name" value="TRANSMEMBRANE PROTEIN"/>
    <property type="match status" value="1"/>
</dbReference>
<comment type="similarity">
    <text evidence="2 7">Belongs to the DedA family.</text>
</comment>
<comment type="caution">
    <text evidence="9">The sequence shown here is derived from an EMBL/GenBank/DDBJ whole genome shotgun (WGS) entry which is preliminary data.</text>
</comment>
<reference evidence="9 10" key="1">
    <citation type="journal article" date="2015" name="Nature">
        <title>rRNA introns, odd ribosomes, and small enigmatic genomes across a large radiation of phyla.</title>
        <authorList>
            <person name="Brown C.T."/>
            <person name="Hug L.A."/>
            <person name="Thomas B.C."/>
            <person name="Sharon I."/>
            <person name="Castelle C.J."/>
            <person name="Singh A."/>
            <person name="Wilkins M.J."/>
            <person name="Williams K.H."/>
            <person name="Banfield J.F."/>
        </authorList>
    </citation>
    <scope>NUCLEOTIDE SEQUENCE [LARGE SCALE GENOMIC DNA]</scope>
</reference>
<dbReference type="InterPro" id="IPR032816">
    <property type="entry name" value="VTT_dom"/>
</dbReference>
<dbReference type="Proteomes" id="UP000034487">
    <property type="component" value="Unassembled WGS sequence"/>
</dbReference>
<feature type="transmembrane region" description="Helical" evidence="7">
    <location>
        <begin position="141"/>
        <end position="162"/>
    </location>
</feature>
<comment type="subcellular location">
    <subcellularLocation>
        <location evidence="1 7">Cell membrane</location>
        <topology evidence="1 7">Multi-pass membrane protein</topology>
    </subcellularLocation>
</comment>
<feature type="transmembrane region" description="Helical" evidence="7">
    <location>
        <begin position="56"/>
        <end position="75"/>
    </location>
</feature>
<gene>
    <name evidence="9" type="ORF">UX60_C0016G0008</name>
</gene>
<keyword evidence="4 7" id="KW-0812">Transmembrane</keyword>
<proteinExistence type="inferred from homology"/>
<accession>A0A0G1QFN9</accession>
<evidence type="ECO:0000256" key="5">
    <source>
        <dbReference type="ARBA" id="ARBA00022989"/>
    </source>
</evidence>
<keyword evidence="6 7" id="KW-0472">Membrane</keyword>
<evidence type="ECO:0000256" key="7">
    <source>
        <dbReference type="RuleBase" id="RU367016"/>
    </source>
</evidence>
<name>A0A0G1QFN9_9BACT</name>
<feature type="domain" description="VTT" evidence="8">
    <location>
        <begin position="36"/>
        <end position="160"/>
    </location>
</feature>
<feature type="transmembrane region" description="Helical" evidence="7">
    <location>
        <begin position="12"/>
        <end position="36"/>
    </location>
</feature>
<evidence type="ECO:0000256" key="2">
    <source>
        <dbReference type="ARBA" id="ARBA00010792"/>
    </source>
</evidence>
<sequence>MDLFGGGLEDTIISIGLLGTFLILFAESGLLIGFFLPGDSLLFTAGLLASQGYFSIWYLLIGGSLAAIIGDNVGYRFGRRYGHRIFNKQESIFFHQDHVRKAEEFYQKHGPLTVILARFVPVVRTFAPILAGVGKMEYRKFLLYNITGGLLWVWGLGLLGHWAGKTIPNIDRYILPGVAIVIIVSAIPGIVALIRQKIRRIRTQAKSDPNR</sequence>
<dbReference type="EMBL" id="LCMV01000016">
    <property type="protein sequence ID" value="KKU43821.1"/>
    <property type="molecule type" value="Genomic_DNA"/>
</dbReference>
<feature type="transmembrane region" description="Helical" evidence="7">
    <location>
        <begin position="174"/>
        <end position="194"/>
    </location>
</feature>
<evidence type="ECO:0000256" key="3">
    <source>
        <dbReference type="ARBA" id="ARBA00022475"/>
    </source>
</evidence>
<dbReference type="InterPro" id="IPR032818">
    <property type="entry name" value="DedA-like"/>
</dbReference>
<evidence type="ECO:0000256" key="4">
    <source>
        <dbReference type="ARBA" id="ARBA00022692"/>
    </source>
</evidence>
<dbReference type="AlphaFoldDB" id="A0A0G1QFN9"/>
<keyword evidence="5 7" id="KW-1133">Transmembrane helix</keyword>